<proteinExistence type="predicted"/>
<comment type="caution">
    <text evidence="1">The sequence shown here is derived from an EMBL/GenBank/DDBJ whole genome shotgun (WGS) entry which is preliminary data.</text>
</comment>
<gene>
    <name evidence="1" type="ORF">H5411_24370</name>
</gene>
<name>A0A8E1W1U8_9PSEU</name>
<reference evidence="1 2" key="1">
    <citation type="submission" date="2020-08" db="EMBL/GenBank/DDBJ databases">
        <title>Amycolatopsis echigonensis JCM 21831.</title>
        <authorList>
            <person name="Tedsree N."/>
            <person name="Kuncharoen N."/>
            <person name="Likhitwitayawuid K."/>
            <person name="Tanasupawat S."/>
        </authorList>
    </citation>
    <scope>NUCLEOTIDE SEQUENCE [LARGE SCALE GENOMIC DNA]</scope>
    <source>
        <strain evidence="1 2">JCM 21831</strain>
    </source>
</reference>
<dbReference type="EMBL" id="JACJHR010000036">
    <property type="protein sequence ID" value="MBB2502258.1"/>
    <property type="molecule type" value="Genomic_DNA"/>
</dbReference>
<organism evidence="1 2">
    <name type="scientific">Amycolatopsis echigonensis</name>
    <dbReference type="NCBI Taxonomy" id="2576905"/>
    <lineage>
        <taxon>Bacteria</taxon>
        <taxon>Bacillati</taxon>
        <taxon>Actinomycetota</taxon>
        <taxon>Actinomycetes</taxon>
        <taxon>Pseudonocardiales</taxon>
        <taxon>Pseudonocardiaceae</taxon>
        <taxon>Amycolatopsis</taxon>
    </lineage>
</organism>
<accession>A0A8E1W1U8</accession>
<evidence type="ECO:0000313" key="1">
    <source>
        <dbReference type="EMBL" id="MBB2502258.1"/>
    </source>
</evidence>
<dbReference type="AlphaFoldDB" id="A0A8E1W1U8"/>
<protein>
    <submittedName>
        <fullName evidence="1">Uncharacterized protein</fullName>
    </submittedName>
</protein>
<dbReference type="RefSeq" id="WP_183125116.1">
    <property type="nucleotide sequence ID" value="NZ_JACJHR010000036.1"/>
</dbReference>
<evidence type="ECO:0000313" key="2">
    <source>
        <dbReference type="Proteomes" id="UP000550260"/>
    </source>
</evidence>
<sequence>MSRTRSRFAPKKSPATGGFGLEAVFQDSQHAEWALQLGINAEVLAPQARHDRAVAIAVAYAGPA</sequence>
<dbReference type="Proteomes" id="UP000550260">
    <property type="component" value="Unassembled WGS sequence"/>
</dbReference>